<dbReference type="VEuPathDB" id="FungiDB:FOZG_16984"/>
<sequence>MRRRGTRLYVSMQRPSKTHPLVTFRVRDTRRCLSPLTKLAFAHDGGIERMETIEPYALPPWHRCMAVDNDTDTEAAGDAGPGDDMTETSSMRQVLIATSASARNGIVGMGGVVRNTAGGGADDVLAKYSATLGPKDEQKVYTAELEAIAVVPSCMPDGL</sequence>
<organism evidence="1">
    <name type="scientific">Fusarium oxysporum Fo47</name>
    <dbReference type="NCBI Taxonomy" id="660027"/>
    <lineage>
        <taxon>Eukaryota</taxon>
        <taxon>Fungi</taxon>
        <taxon>Dikarya</taxon>
        <taxon>Ascomycota</taxon>
        <taxon>Pezizomycotina</taxon>
        <taxon>Sordariomycetes</taxon>
        <taxon>Hypocreomycetidae</taxon>
        <taxon>Hypocreales</taxon>
        <taxon>Nectriaceae</taxon>
        <taxon>Fusarium</taxon>
        <taxon>Fusarium oxysporum species complex</taxon>
    </lineage>
</organism>
<dbReference type="HOGENOM" id="CLU_095063_0_0_1"/>
<reference evidence="1" key="2">
    <citation type="submission" date="2012-06" db="EMBL/GenBank/DDBJ databases">
        <title>Annotation of the Genome Sequence of Fusarium oxysporum Fo47.</title>
        <authorList>
            <consortium name="The Broad Institute Genomics Platform"/>
            <person name="Ma L.-J."/>
            <person name="Corby-Kistler H."/>
            <person name="Broz K."/>
            <person name="Gale L.R."/>
            <person name="Jonkers W."/>
            <person name="O'Donnell K."/>
            <person name="Ploetz R."/>
            <person name="Steinberg C."/>
            <person name="Schwartz D.C."/>
            <person name="VanEtten H."/>
            <person name="Zhou S."/>
            <person name="Young S.K."/>
            <person name="Zeng Q."/>
            <person name="Gargeya S."/>
            <person name="Fitzgerald M."/>
            <person name="Abouelleil A."/>
            <person name="Alvarado L."/>
            <person name="Chapman S.B."/>
            <person name="Gainer-Dewar J."/>
            <person name="Goldberg J."/>
            <person name="Griggs A."/>
            <person name="Gujja S."/>
            <person name="Hansen M."/>
            <person name="Howarth C."/>
            <person name="Imamovic A."/>
            <person name="Ireland A."/>
            <person name="Larimer J."/>
            <person name="McCowan C."/>
            <person name="Murphy C."/>
            <person name="Pearson M."/>
            <person name="Poon T.W."/>
            <person name="Priest M."/>
            <person name="Roberts A."/>
            <person name="Saif S."/>
            <person name="Shea T."/>
            <person name="Sykes S."/>
            <person name="Wortman J."/>
            <person name="Nusbaum C."/>
            <person name="Birren B."/>
        </authorList>
    </citation>
    <scope>NUCLEOTIDE SEQUENCE</scope>
    <source>
        <strain evidence="1">Fo47</strain>
    </source>
</reference>
<protein>
    <submittedName>
        <fullName evidence="1">Uncharacterized protein</fullName>
    </submittedName>
</protein>
<reference evidence="1" key="1">
    <citation type="submission" date="2011-06" db="EMBL/GenBank/DDBJ databases">
        <title>The Genome Sequence of Fusarium oxysporum Fo47.</title>
        <authorList>
            <consortium name="The Broad Institute Genome Sequencing Platform"/>
            <person name="Ma L.-J."/>
            <person name="Gale L.R."/>
            <person name="Schwartz D.C."/>
            <person name="Zhou S."/>
            <person name="Corby-Kistler H."/>
            <person name="Young S.K."/>
            <person name="Zeng Q."/>
            <person name="Gargeya S."/>
            <person name="Fitzgerald M."/>
            <person name="Haas B."/>
            <person name="Abouelleil A."/>
            <person name="Alvarado L."/>
            <person name="Arachchi H.M."/>
            <person name="Berlin A."/>
            <person name="Brown A."/>
            <person name="Chapman S.B."/>
            <person name="Chen Z."/>
            <person name="Dunbar C."/>
            <person name="Freedman E."/>
            <person name="Gearin G."/>
            <person name="Gellesch M."/>
            <person name="Goldberg J."/>
            <person name="Griggs A."/>
            <person name="Gujja S."/>
            <person name="Heiman D."/>
            <person name="Howarth C."/>
            <person name="Larson L."/>
            <person name="Lui A."/>
            <person name="MacDonald P.J.P."/>
            <person name="Mehta T."/>
            <person name="Montmayeur A."/>
            <person name="Murphy C."/>
            <person name="Neiman D."/>
            <person name="Pearson M."/>
            <person name="Priest M."/>
            <person name="Roberts A."/>
            <person name="Saif S."/>
            <person name="Shea T."/>
            <person name="Shenoy N."/>
            <person name="Sisk P."/>
            <person name="Stolte C."/>
            <person name="Sykes S."/>
            <person name="Wortman J."/>
            <person name="Nusbaum C."/>
            <person name="Birren B."/>
        </authorList>
    </citation>
    <scope>NUCLEOTIDE SEQUENCE [LARGE SCALE GENOMIC DNA]</scope>
    <source>
        <strain evidence="1">Fo47</strain>
    </source>
</reference>
<proteinExistence type="predicted"/>
<dbReference type="Proteomes" id="UP000030766">
    <property type="component" value="Unassembled WGS sequence"/>
</dbReference>
<name>W9JI86_FUSOX</name>
<dbReference type="AlphaFoldDB" id="W9JI86"/>
<accession>W9JI86</accession>
<dbReference type="EMBL" id="JH717913">
    <property type="protein sequence ID" value="EWZ29355.1"/>
    <property type="molecule type" value="Genomic_DNA"/>
</dbReference>
<gene>
    <name evidence="1" type="ORF">FOZG_16984</name>
</gene>
<evidence type="ECO:0000313" key="1">
    <source>
        <dbReference type="EMBL" id="EWZ29355.1"/>
    </source>
</evidence>